<keyword evidence="3 7" id="KW-0687">Ribonucleoprotein</keyword>
<name>A0A1X2GXF4_9FUNG</name>
<dbReference type="GO" id="GO:0003735">
    <property type="term" value="F:structural constituent of ribosome"/>
    <property type="evidence" value="ECO:0007669"/>
    <property type="project" value="InterPro"/>
</dbReference>
<reference evidence="8 9" key="1">
    <citation type="submission" date="2016-07" db="EMBL/GenBank/DDBJ databases">
        <title>Pervasive Adenine N6-methylation of Active Genes in Fungi.</title>
        <authorList>
            <consortium name="DOE Joint Genome Institute"/>
            <person name="Mondo S.J."/>
            <person name="Dannebaum R.O."/>
            <person name="Kuo R.C."/>
            <person name="Labutti K."/>
            <person name="Haridas S."/>
            <person name="Kuo A."/>
            <person name="Salamov A."/>
            <person name="Ahrendt S.R."/>
            <person name="Lipzen A."/>
            <person name="Sullivan W."/>
            <person name="Andreopoulos W.B."/>
            <person name="Clum A."/>
            <person name="Lindquist E."/>
            <person name="Daum C."/>
            <person name="Ramamoorthy G.K."/>
            <person name="Gryganskyi A."/>
            <person name="Culley D."/>
            <person name="Magnuson J.K."/>
            <person name="James T.Y."/>
            <person name="O'Malley M.A."/>
            <person name="Stajich J.E."/>
            <person name="Spatafora J.W."/>
            <person name="Visel A."/>
            <person name="Grigoriev I.V."/>
        </authorList>
    </citation>
    <scope>NUCLEOTIDE SEQUENCE [LARGE SCALE GENOMIC DNA]</scope>
    <source>
        <strain evidence="8 9">NRRL 3301</strain>
    </source>
</reference>
<dbReference type="SUPFAM" id="SSF64263">
    <property type="entry name" value="Prokaryotic ribosomal protein L17"/>
    <property type="match status" value="1"/>
</dbReference>
<evidence type="ECO:0000256" key="3">
    <source>
        <dbReference type="ARBA" id="ARBA00023274"/>
    </source>
</evidence>
<evidence type="ECO:0000313" key="9">
    <source>
        <dbReference type="Proteomes" id="UP000242146"/>
    </source>
</evidence>
<dbReference type="InterPro" id="IPR047859">
    <property type="entry name" value="Ribosomal_bL17_CS"/>
</dbReference>
<comment type="similarity">
    <text evidence="1 7">Belongs to the bacterial ribosomal protein bL17 family.</text>
</comment>
<keyword evidence="9" id="KW-1185">Reference proteome</keyword>
<evidence type="ECO:0000256" key="6">
    <source>
        <dbReference type="ARBA" id="ARBA00082728"/>
    </source>
</evidence>
<organism evidence="8 9">
    <name type="scientific">Hesseltinella vesiculosa</name>
    <dbReference type="NCBI Taxonomy" id="101127"/>
    <lineage>
        <taxon>Eukaryota</taxon>
        <taxon>Fungi</taxon>
        <taxon>Fungi incertae sedis</taxon>
        <taxon>Mucoromycota</taxon>
        <taxon>Mucoromycotina</taxon>
        <taxon>Mucoromycetes</taxon>
        <taxon>Mucorales</taxon>
        <taxon>Cunninghamellaceae</taxon>
        <taxon>Hesseltinella</taxon>
    </lineage>
</organism>
<dbReference type="InterPro" id="IPR036373">
    <property type="entry name" value="Ribosomal_bL17_sf"/>
</dbReference>
<dbReference type="PROSITE" id="PS01167">
    <property type="entry name" value="RIBOSOMAL_L17"/>
    <property type="match status" value="1"/>
</dbReference>
<evidence type="ECO:0000256" key="4">
    <source>
        <dbReference type="ARBA" id="ARBA00072708"/>
    </source>
</evidence>
<evidence type="ECO:0000256" key="7">
    <source>
        <dbReference type="RuleBase" id="RU000660"/>
    </source>
</evidence>
<dbReference type="Gene3D" id="3.90.1030.10">
    <property type="entry name" value="Ribosomal protein L17"/>
    <property type="match status" value="1"/>
</dbReference>
<dbReference type="Pfam" id="PF01196">
    <property type="entry name" value="Ribosomal_L17"/>
    <property type="match status" value="1"/>
</dbReference>
<comment type="caution">
    <text evidence="8">The sequence shown here is derived from an EMBL/GenBank/DDBJ whole genome shotgun (WGS) entry which is preliminary data.</text>
</comment>
<dbReference type="OrthoDB" id="275000at2759"/>
<dbReference type="NCBIfam" id="TIGR00059">
    <property type="entry name" value="L17"/>
    <property type="match status" value="1"/>
</dbReference>
<accession>A0A1X2GXF4</accession>
<dbReference type="GO" id="GO:0005762">
    <property type="term" value="C:mitochondrial large ribosomal subunit"/>
    <property type="evidence" value="ECO:0007669"/>
    <property type="project" value="TreeGrafter"/>
</dbReference>
<dbReference type="InterPro" id="IPR000456">
    <property type="entry name" value="Ribosomal_bL17"/>
</dbReference>
<dbReference type="STRING" id="101127.A0A1X2GXF4"/>
<keyword evidence="2 7" id="KW-0689">Ribosomal protein</keyword>
<evidence type="ECO:0000256" key="1">
    <source>
        <dbReference type="ARBA" id="ARBA00008777"/>
    </source>
</evidence>
<proteinExistence type="inferred from homology"/>
<dbReference type="PANTHER" id="PTHR14413">
    <property type="entry name" value="RIBOSOMAL PROTEIN L17"/>
    <property type="match status" value="1"/>
</dbReference>
<protein>
    <recommendedName>
        <fullName evidence="4">Large ribosomal subunit protein bL17c</fullName>
    </recommendedName>
    <alternativeName>
        <fullName evidence="5">50S ribosomal protein L17, chloroplastic</fullName>
    </alternativeName>
    <alternativeName>
        <fullName evidence="6">CL17</fullName>
    </alternativeName>
</protein>
<dbReference type="FunFam" id="3.90.1030.10:FF:000001">
    <property type="entry name" value="50S ribosomal protein L17"/>
    <property type="match status" value="1"/>
</dbReference>
<dbReference type="PANTHER" id="PTHR14413:SF16">
    <property type="entry name" value="LARGE RIBOSOMAL SUBUNIT PROTEIN BL17M"/>
    <property type="match status" value="1"/>
</dbReference>
<sequence length="186" mass="20748">MHHGKHVRRLNRTSSHRKALLRNLVSSLVEHGRIETTVAKAKEIKPLADSMITLGKKGGVEARKQAIAFLSNRSVTIPKLFDELAPRFVHRQGGYTRMQRIGSRYGDNAPMAVVEYIDGPNDLKVASVTKTLARVMQDRSSPSVQALLDDTSVQLPKSLIRDLKKVQFSNSLQSIEEAVQKQVPRS</sequence>
<dbReference type="EMBL" id="MCGT01000001">
    <property type="protein sequence ID" value="ORX62756.1"/>
    <property type="molecule type" value="Genomic_DNA"/>
</dbReference>
<gene>
    <name evidence="8" type="ORF">DM01DRAFT_1297528</name>
</gene>
<dbReference type="Proteomes" id="UP000242146">
    <property type="component" value="Unassembled WGS sequence"/>
</dbReference>
<dbReference type="GO" id="GO:0006412">
    <property type="term" value="P:translation"/>
    <property type="evidence" value="ECO:0007669"/>
    <property type="project" value="InterPro"/>
</dbReference>
<dbReference type="HAMAP" id="MF_01368">
    <property type="entry name" value="Ribosomal_bL17"/>
    <property type="match status" value="1"/>
</dbReference>
<evidence type="ECO:0000313" key="8">
    <source>
        <dbReference type="EMBL" id="ORX62756.1"/>
    </source>
</evidence>
<evidence type="ECO:0000256" key="2">
    <source>
        <dbReference type="ARBA" id="ARBA00022980"/>
    </source>
</evidence>
<evidence type="ECO:0000256" key="5">
    <source>
        <dbReference type="ARBA" id="ARBA00077677"/>
    </source>
</evidence>
<dbReference type="AlphaFoldDB" id="A0A1X2GXF4"/>